<keyword evidence="3" id="KW-0472">Membrane</keyword>
<keyword evidence="2" id="KW-0648">Protein biosynthesis</keyword>
<proteinExistence type="inferred from homology"/>
<comment type="similarity">
    <text evidence="1">Belongs to the RRF family.</text>
</comment>
<evidence type="ECO:0000256" key="2">
    <source>
        <dbReference type="ARBA" id="ARBA00022917"/>
    </source>
</evidence>
<feature type="domain" description="Ribosome recycling factor" evidence="4">
    <location>
        <begin position="43"/>
        <end position="207"/>
    </location>
</feature>
<dbReference type="PANTHER" id="PTHR20982">
    <property type="entry name" value="RIBOSOME RECYCLING FACTOR"/>
    <property type="match status" value="1"/>
</dbReference>
<dbReference type="Pfam" id="PF01765">
    <property type="entry name" value="RRF"/>
    <property type="match status" value="1"/>
</dbReference>
<dbReference type="InterPro" id="IPR002661">
    <property type="entry name" value="Ribosome_recyc_fac"/>
</dbReference>
<dbReference type="FunFam" id="3.30.1360.40:FF:000001">
    <property type="entry name" value="Ribosome-recycling factor"/>
    <property type="match status" value="1"/>
</dbReference>
<dbReference type="Proteomes" id="UP000230802">
    <property type="component" value="Unassembled WGS sequence"/>
</dbReference>
<organism evidence="5 6">
    <name type="scientific">Candidatus Roizmanbacteria bacterium CG22_combo_CG10-13_8_21_14_all_33_16</name>
    <dbReference type="NCBI Taxonomy" id="1974859"/>
    <lineage>
        <taxon>Bacteria</taxon>
        <taxon>Candidatus Roizmaniibacteriota</taxon>
    </lineage>
</organism>
<name>A0A2H0C4I2_9BACT</name>
<evidence type="ECO:0000313" key="6">
    <source>
        <dbReference type="Proteomes" id="UP000230802"/>
    </source>
</evidence>
<dbReference type="EMBL" id="PCTD01000018">
    <property type="protein sequence ID" value="PIP64826.1"/>
    <property type="molecule type" value="Genomic_DNA"/>
</dbReference>
<comment type="caution">
    <text evidence="5">The sequence shown here is derived from an EMBL/GenBank/DDBJ whole genome shotgun (WGS) entry which is preliminary data.</text>
</comment>
<dbReference type="GO" id="GO:0006412">
    <property type="term" value="P:translation"/>
    <property type="evidence" value="ECO:0007669"/>
    <property type="project" value="UniProtKB-KW"/>
</dbReference>
<dbReference type="AlphaFoldDB" id="A0A2H0C4I2"/>
<keyword evidence="3" id="KW-0812">Transmembrane</keyword>
<dbReference type="Gene3D" id="3.30.1360.40">
    <property type="match status" value="1"/>
</dbReference>
<dbReference type="SUPFAM" id="SSF55194">
    <property type="entry name" value="Ribosome recycling factor, RRF"/>
    <property type="match status" value="1"/>
</dbReference>
<dbReference type="InterPro" id="IPR023584">
    <property type="entry name" value="Ribosome_recyc_fac_dom"/>
</dbReference>
<evidence type="ECO:0000259" key="4">
    <source>
        <dbReference type="Pfam" id="PF01765"/>
    </source>
</evidence>
<evidence type="ECO:0000313" key="5">
    <source>
        <dbReference type="EMBL" id="PIP64826.1"/>
    </source>
</evidence>
<dbReference type="GO" id="GO:0043023">
    <property type="term" value="F:ribosomal large subunit binding"/>
    <property type="evidence" value="ECO:0007669"/>
    <property type="project" value="TreeGrafter"/>
</dbReference>
<dbReference type="Gene3D" id="1.10.132.20">
    <property type="entry name" value="Ribosome-recycling factor"/>
    <property type="match status" value="1"/>
</dbReference>
<keyword evidence="3" id="KW-1133">Transmembrane helix</keyword>
<gene>
    <name evidence="5" type="ORF">COW96_00375</name>
</gene>
<reference evidence="5 6" key="1">
    <citation type="submission" date="2017-09" db="EMBL/GenBank/DDBJ databases">
        <title>Depth-based differentiation of microbial function through sediment-hosted aquifers and enrichment of novel symbionts in the deep terrestrial subsurface.</title>
        <authorList>
            <person name="Probst A.J."/>
            <person name="Ladd B."/>
            <person name="Jarett J.K."/>
            <person name="Geller-Mcgrath D.E."/>
            <person name="Sieber C.M."/>
            <person name="Emerson J.B."/>
            <person name="Anantharaman K."/>
            <person name="Thomas B.C."/>
            <person name="Malmstrom R."/>
            <person name="Stieglmeier M."/>
            <person name="Klingl A."/>
            <person name="Woyke T."/>
            <person name="Ryan C.M."/>
            <person name="Banfield J.F."/>
        </authorList>
    </citation>
    <scope>NUCLEOTIDE SEQUENCE [LARGE SCALE GENOMIC DNA]</scope>
    <source>
        <strain evidence="5">CG22_combo_CG10-13_8_21_14_all_33_16</strain>
    </source>
</reference>
<protein>
    <submittedName>
        <fullName evidence="5">Ribosome recycling factor</fullName>
    </submittedName>
</protein>
<dbReference type="PANTHER" id="PTHR20982:SF3">
    <property type="entry name" value="MITOCHONDRIAL RIBOSOME RECYCLING FACTOR PSEUDO 1"/>
    <property type="match status" value="1"/>
</dbReference>
<evidence type="ECO:0000256" key="3">
    <source>
        <dbReference type="SAM" id="Phobius"/>
    </source>
</evidence>
<sequence length="210" mass="24460">MIDHFLFSFYYSLLLFSFLIIFKSMNVYQTEFKASCNKVINQLKEELKSIRTGRANPAMVENLIVEAYGGQSKLKLLEMATIMNEAPLILAITPFDPSTVTEIEKAILKSPLDLSPRPQGNKLLITIPPLSEEQREKMVKIINQAIETHRHSVRNYRDETRKKIKYDFEAKTITEDDKFRMEKDIDTLTQKIMEEIQVIKEKKDAEIREV</sequence>
<accession>A0A2H0C4I2</accession>
<dbReference type="InterPro" id="IPR036191">
    <property type="entry name" value="RRF_sf"/>
</dbReference>
<feature type="transmembrane region" description="Helical" evidence="3">
    <location>
        <begin position="6"/>
        <end position="22"/>
    </location>
</feature>
<evidence type="ECO:0000256" key="1">
    <source>
        <dbReference type="ARBA" id="ARBA00005912"/>
    </source>
</evidence>